<name>A0A7Y9S1T2_9ACTN</name>
<feature type="transmembrane region" description="Helical" evidence="1">
    <location>
        <begin position="31"/>
        <end position="51"/>
    </location>
</feature>
<dbReference type="InterPro" id="IPR050445">
    <property type="entry name" value="Bact_polysacc_biosynth/exp"/>
</dbReference>
<keyword evidence="3" id="KW-1185">Reference proteome</keyword>
<keyword evidence="1" id="KW-0472">Membrane</keyword>
<evidence type="ECO:0000313" key="2">
    <source>
        <dbReference type="EMBL" id="NYG58548.1"/>
    </source>
</evidence>
<organism evidence="2 3">
    <name type="scientific">Nocardioides daedukensis</name>
    <dbReference type="NCBI Taxonomy" id="634462"/>
    <lineage>
        <taxon>Bacteria</taxon>
        <taxon>Bacillati</taxon>
        <taxon>Actinomycetota</taxon>
        <taxon>Actinomycetes</taxon>
        <taxon>Propionibacteriales</taxon>
        <taxon>Nocardioidaceae</taxon>
        <taxon>Nocardioides</taxon>
    </lineage>
</organism>
<gene>
    <name evidence="2" type="ORF">BJ980_001471</name>
</gene>
<evidence type="ECO:0000256" key="1">
    <source>
        <dbReference type="SAM" id="Phobius"/>
    </source>
</evidence>
<proteinExistence type="predicted"/>
<keyword evidence="1" id="KW-1133">Transmembrane helix</keyword>
<dbReference type="PANTHER" id="PTHR32309:SF13">
    <property type="entry name" value="FERRIC ENTEROBACTIN TRANSPORT PROTEIN FEPE"/>
    <property type="match status" value="1"/>
</dbReference>
<evidence type="ECO:0000313" key="3">
    <source>
        <dbReference type="Proteomes" id="UP000540656"/>
    </source>
</evidence>
<accession>A0A7Y9S1T2</accession>
<dbReference type="EMBL" id="JACCAA010000001">
    <property type="protein sequence ID" value="NYG58548.1"/>
    <property type="molecule type" value="Genomic_DNA"/>
</dbReference>
<dbReference type="InterPro" id="IPR027417">
    <property type="entry name" value="P-loop_NTPase"/>
</dbReference>
<sequence>MSRMPVLREPSVAATGTNLRVFGALLWRRRLVMALVVALVAAVIAIGLALAERQFTATARVAVTPSPELSQTLVEYDTLLSTMADVAVNRPLLSQVSAAIGTRSLVQLQDRVQSAVVTGTVVVQVSVTDPDPQVAAQVANAVVAALPAFALDNGQFVFTVIDPAATPTDFTSPNIKISVLAGALLALALGVAAAVVRDRVSRTVDTPEEVAEATQGLGVLGVLPRPVDAGGVSATDPDSAEFAALRALRVALEFASSDQPTRTLVVAPAVAGPWSGWLEVNLAVSLAEVGHRVLVIDAHRGDRRRHPALDAPGKPGLYDMLATGVPVGEVALPGPVDGVAVVPLGNPDLAAPSLLEMRIRRLMEEIDPQYDVILVHAPPVTESDDARIIGIDGAVLITIPAGRVKRDVLVKAVADLRVVPIRTLGAVLLGTRRR</sequence>
<dbReference type="AlphaFoldDB" id="A0A7Y9S1T2"/>
<dbReference type="PANTHER" id="PTHR32309">
    <property type="entry name" value="TYROSINE-PROTEIN KINASE"/>
    <property type="match status" value="1"/>
</dbReference>
<dbReference type="Gene3D" id="3.40.50.300">
    <property type="entry name" value="P-loop containing nucleotide triphosphate hydrolases"/>
    <property type="match status" value="1"/>
</dbReference>
<dbReference type="SUPFAM" id="SSF52540">
    <property type="entry name" value="P-loop containing nucleoside triphosphate hydrolases"/>
    <property type="match status" value="1"/>
</dbReference>
<comment type="caution">
    <text evidence="2">The sequence shown here is derived from an EMBL/GenBank/DDBJ whole genome shotgun (WGS) entry which is preliminary data.</text>
</comment>
<keyword evidence="1" id="KW-0812">Transmembrane</keyword>
<feature type="transmembrane region" description="Helical" evidence="1">
    <location>
        <begin position="177"/>
        <end position="196"/>
    </location>
</feature>
<dbReference type="RefSeq" id="WP_179501700.1">
    <property type="nucleotide sequence ID" value="NZ_JACCAA010000001.1"/>
</dbReference>
<reference evidence="2 3" key="1">
    <citation type="submission" date="2020-07" db="EMBL/GenBank/DDBJ databases">
        <title>Sequencing the genomes of 1000 actinobacteria strains.</title>
        <authorList>
            <person name="Klenk H.-P."/>
        </authorList>
    </citation>
    <scope>NUCLEOTIDE SEQUENCE [LARGE SCALE GENOMIC DNA]</scope>
    <source>
        <strain evidence="2 3">DSM 23819</strain>
    </source>
</reference>
<dbReference type="Proteomes" id="UP000540656">
    <property type="component" value="Unassembled WGS sequence"/>
</dbReference>
<protein>
    <submittedName>
        <fullName evidence="2">Mrp family chromosome partitioning ATPase/capsular polysaccharide biosynthesis protein</fullName>
    </submittedName>
</protein>